<dbReference type="CDD" id="cd02209">
    <property type="entry name" value="cupin_XRE_C"/>
    <property type="match status" value="1"/>
</dbReference>
<dbReference type="GO" id="GO:0005829">
    <property type="term" value="C:cytosol"/>
    <property type="evidence" value="ECO:0007669"/>
    <property type="project" value="TreeGrafter"/>
</dbReference>
<gene>
    <name evidence="4" type="ORF">COD19_23320</name>
</gene>
<dbReference type="OrthoDB" id="9781521at2"/>
<dbReference type="EMBL" id="NUMG01000035">
    <property type="protein sequence ID" value="PGT98094.1"/>
    <property type="molecule type" value="Genomic_DNA"/>
</dbReference>
<comment type="caution">
    <text evidence="4">The sequence shown here is derived from an EMBL/GenBank/DDBJ whole genome shotgun (WGS) entry which is preliminary data.</text>
</comment>
<evidence type="ECO:0000256" key="2">
    <source>
        <dbReference type="ARBA" id="ARBA00023125"/>
    </source>
</evidence>
<dbReference type="GO" id="GO:0003677">
    <property type="term" value="F:DNA binding"/>
    <property type="evidence" value="ECO:0007669"/>
    <property type="project" value="UniProtKB-KW"/>
</dbReference>
<dbReference type="SUPFAM" id="SSF51182">
    <property type="entry name" value="RmlC-like cupins"/>
    <property type="match status" value="1"/>
</dbReference>
<dbReference type="Proteomes" id="UP000225766">
    <property type="component" value="Unassembled WGS sequence"/>
</dbReference>
<dbReference type="InterPro" id="IPR001387">
    <property type="entry name" value="Cro/C1-type_HTH"/>
</dbReference>
<dbReference type="PANTHER" id="PTHR46797">
    <property type="entry name" value="HTH-TYPE TRANSCRIPTIONAL REGULATOR"/>
    <property type="match status" value="1"/>
</dbReference>
<dbReference type="Pfam" id="PF07883">
    <property type="entry name" value="Cupin_2"/>
    <property type="match status" value="1"/>
</dbReference>
<dbReference type="InterPro" id="IPR050807">
    <property type="entry name" value="TransReg_Diox_bact_type"/>
</dbReference>
<keyword evidence="3" id="KW-0804">Transcription</keyword>
<evidence type="ECO:0000256" key="3">
    <source>
        <dbReference type="ARBA" id="ARBA00023163"/>
    </source>
</evidence>
<dbReference type="InterPro" id="IPR011051">
    <property type="entry name" value="RmlC_Cupin_sf"/>
</dbReference>
<dbReference type="PANTHER" id="PTHR46797:SF23">
    <property type="entry name" value="HTH-TYPE TRANSCRIPTIONAL REGULATOR SUTR"/>
    <property type="match status" value="1"/>
</dbReference>
<accession>A0A2A8IPG6</accession>
<dbReference type="Pfam" id="PF01381">
    <property type="entry name" value="HTH_3"/>
    <property type="match status" value="1"/>
</dbReference>
<organism evidence="4 5">
    <name type="scientific">Bacillus cereus</name>
    <dbReference type="NCBI Taxonomy" id="1396"/>
    <lineage>
        <taxon>Bacteria</taxon>
        <taxon>Bacillati</taxon>
        <taxon>Bacillota</taxon>
        <taxon>Bacilli</taxon>
        <taxon>Bacillales</taxon>
        <taxon>Bacillaceae</taxon>
        <taxon>Bacillus</taxon>
        <taxon>Bacillus cereus group</taxon>
    </lineage>
</organism>
<evidence type="ECO:0000313" key="5">
    <source>
        <dbReference type="Proteomes" id="UP000225766"/>
    </source>
</evidence>
<dbReference type="GO" id="GO:0003700">
    <property type="term" value="F:DNA-binding transcription factor activity"/>
    <property type="evidence" value="ECO:0007669"/>
    <property type="project" value="TreeGrafter"/>
</dbReference>
<name>A0A2A8IPG6_BACCE</name>
<keyword evidence="1" id="KW-0805">Transcription regulation</keyword>
<dbReference type="InterPro" id="IPR013096">
    <property type="entry name" value="Cupin_2"/>
</dbReference>
<dbReference type="Gene3D" id="2.60.120.10">
    <property type="entry name" value="Jelly Rolls"/>
    <property type="match status" value="1"/>
</dbReference>
<evidence type="ECO:0000256" key="1">
    <source>
        <dbReference type="ARBA" id="ARBA00023015"/>
    </source>
</evidence>
<dbReference type="RefSeq" id="WP_098253434.1">
    <property type="nucleotide sequence ID" value="NZ_NBBB01000027.1"/>
</dbReference>
<dbReference type="InterPro" id="IPR010982">
    <property type="entry name" value="Lambda_DNA-bd_dom_sf"/>
</dbReference>
<dbReference type="InterPro" id="IPR014710">
    <property type="entry name" value="RmlC-like_jellyroll"/>
</dbReference>
<dbReference type="PROSITE" id="PS50943">
    <property type="entry name" value="HTH_CROC1"/>
    <property type="match status" value="1"/>
</dbReference>
<dbReference type="CDD" id="cd00093">
    <property type="entry name" value="HTH_XRE"/>
    <property type="match status" value="1"/>
</dbReference>
<dbReference type="SUPFAM" id="SSF47413">
    <property type="entry name" value="lambda repressor-like DNA-binding domains"/>
    <property type="match status" value="1"/>
</dbReference>
<protein>
    <submittedName>
        <fullName evidence="4">DNA-binding protein</fullName>
    </submittedName>
</protein>
<dbReference type="SMART" id="SM00530">
    <property type="entry name" value="HTH_XRE"/>
    <property type="match status" value="1"/>
</dbReference>
<dbReference type="Gene3D" id="1.10.260.40">
    <property type="entry name" value="lambda repressor-like DNA-binding domains"/>
    <property type="match status" value="1"/>
</dbReference>
<reference evidence="4 5" key="1">
    <citation type="submission" date="2017-09" db="EMBL/GenBank/DDBJ databases">
        <title>Large-scale bioinformatics analysis of Bacillus genomes uncovers conserved roles of natural products in bacterial physiology.</title>
        <authorList>
            <consortium name="Agbiome Team Llc"/>
            <person name="Bleich R.M."/>
            <person name="Grubbs K.J."/>
            <person name="Santa Maria K.C."/>
            <person name="Allen S.E."/>
            <person name="Farag S."/>
            <person name="Shank E.A."/>
            <person name="Bowers A."/>
        </authorList>
    </citation>
    <scope>NUCLEOTIDE SEQUENCE [LARGE SCALE GENOMIC DNA]</scope>
    <source>
        <strain evidence="4 5">AFS040105</strain>
    </source>
</reference>
<evidence type="ECO:0000313" key="4">
    <source>
        <dbReference type="EMBL" id="PGT98094.1"/>
    </source>
</evidence>
<dbReference type="AlphaFoldDB" id="A0A2A8IPG6"/>
<keyword evidence="2 4" id="KW-0238">DNA-binding</keyword>
<sequence>MLFIIHNGRYIVYSVEVFFMEEIQLILAKNLKIIREKEKLSLEKVSQLTGVSKTMIGQIERGESSPTLTTIWKIANGLKVSFTSLINNPQPDTKVVLRNDVQVLSEDNGKYKVYTSFPFQDDRHFEIYTIEIETGGRLSSEAHKEGTEEFITVFEGELIVEVNDCEYTLSNGDSIRFMADRSHTYKNSGRTLTRLSMTIYYPVS</sequence>
<proteinExistence type="predicted"/>